<keyword evidence="4" id="KW-1185">Reference proteome</keyword>
<feature type="signal peptide" evidence="1">
    <location>
        <begin position="1"/>
        <end position="19"/>
    </location>
</feature>
<protein>
    <submittedName>
        <fullName evidence="3">Uncharacterized protein DUF5017</fullName>
    </submittedName>
</protein>
<organism evidence="3 4">
    <name type="scientific">Pontibacter mucosus</name>
    <dbReference type="NCBI Taxonomy" id="1649266"/>
    <lineage>
        <taxon>Bacteria</taxon>
        <taxon>Pseudomonadati</taxon>
        <taxon>Bacteroidota</taxon>
        <taxon>Cytophagia</taxon>
        <taxon>Cytophagales</taxon>
        <taxon>Hymenobacteraceae</taxon>
        <taxon>Pontibacter</taxon>
    </lineage>
</organism>
<evidence type="ECO:0000256" key="1">
    <source>
        <dbReference type="SAM" id="SignalP"/>
    </source>
</evidence>
<dbReference type="Proteomes" id="UP000244225">
    <property type="component" value="Unassembled WGS sequence"/>
</dbReference>
<gene>
    <name evidence="3" type="ORF">C8N40_11712</name>
</gene>
<evidence type="ECO:0000313" key="3">
    <source>
        <dbReference type="EMBL" id="PTX10511.1"/>
    </source>
</evidence>
<dbReference type="InterPro" id="IPR032185">
    <property type="entry name" value="DUF5017"/>
</dbReference>
<evidence type="ECO:0000313" key="4">
    <source>
        <dbReference type="Proteomes" id="UP000244225"/>
    </source>
</evidence>
<dbReference type="RefSeq" id="WP_108213978.1">
    <property type="nucleotide sequence ID" value="NZ_QBKI01000017.1"/>
</dbReference>
<proteinExistence type="predicted"/>
<dbReference type="OrthoDB" id="1082472at2"/>
<comment type="caution">
    <text evidence="3">The sequence shown here is derived from an EMBL/GenBank/DDBJ whole genome shotgun (WGS) entry which is preliminary data.</text>
</comment>
<feature type="chain" id="PRO_5015475335" evidence="1">
    <location>
        <begin position="20"/>
        <end position="306"/>
    </location>
</feature>
<dbReference type="EMBL" id="QBKI01000017">
    <property type="protein sequence ID" value="PTX10511.1"/>
    <property type="molecule type" value="Genomic_DNA"/>
</dbReference>
<sequence>MIQNRAMRYVLIILLSAFALTSCEKDLEVEAPDFDVQVEKTTYKVGEPVHFTFSGYAGNITFYSGLPGADYNFRDRTEVEGGKPQLEVVTQYGGGGTQVNSLRLMVSSDLQALTREGILAATWADVTDRGAIAPNTTVTPSGTIDLSDVAVAGRPLFFAFKFEGRTDPDHAAGNWIVHGFNASTQLPDGSAIPVATLQTAGWQPFSVSNDANAWYSRGTPIVDLVIIGGGKNAPESEDWYISKPLFFTKVPPDRGLPLQNIGTNALSGHTYVYQVPGTYVVTFLASNTSVDDHRQVVKQFEITVSE</sequence>
<evidence type="ECO:0000259" key="2">
    <source>
        <dbReference type="Pfam" id="PF16409"/>
    </source>
</evidence>
<dbReference type="Pfam" id="PF16409">
    <property type="entry name" value="DUF5017"/>
    <property type="match status" value="1"/>
</dbReference>
<keyword evidence="1" id="KW-0732">Signal</keyword>
<accession>A0A2T5Y3E7</accession>
<name>A0A2T5Y3E7_9BACT</name>
<feature type="domain" description="DUF5017" evidence="2">
    <location>
        <begin position="22"/>
        <end position="202"/>
    </location>
</feature>
<dbReference type="AlphaFoldDB" id="A0A2T5Y3E7"/>
<dbReference type="PROSITE" id="PS51257">
    <property type="entry name" value="PROKAR_LIPOPROTEIN"/>
    <property type="match status" value="1"/>
</dbReference>
<reference evidence="3 4" key="1">
    <citation type="submission" date="2018-04" db="EMBL/GenBank/DDBJ databases">
        <title>Genomic Encyclopedia of Archaeal and Bacterial Type Strains, Phase II (KMG-II): from individual species to whole genera.</title>
        <authorList>
            <person name="Goeker M."/>
        </authorList>
    </citation>
    <scope>NUCLEOTIDE SEQUENCE [LARGE SCALE GENOMIC DNA]</scope>
    <source>
        <strain evidence="3 4">DSM 100162</strain>
    </source>
</reference>